<dbReference type="InterPro" id="IPR036388">
    <property type="entry name" value="WH-like_DNA-bd_sf"/>
</dbReference>
<feature type="region of interest" description="Disordered" evidence="4">
    <location>
        <begin position="1"/>
        <end position="20"/>
    </location>
</feature>
<evidence type="ECO:0000256" key="4">
    <source>
        <dbReference type="SAM" id="MobiDB-lite"/>
    </source>
</evidence>
<keyword evidence="1" id="KW-0805">Transcription regulation</keyword>
<protein>
    <submittedName>
        <fullName evidence="6">Helix-turn-helix transcriptional regulator</fullName>
    </submittedName>
</protein>
<organism evidence="6 7">
    <name type="scientific">Nocardioides luti</name>
    <dbReference type="NCBI Taxonomy" id="2761101"/>
    <lineage>
        <taxon>Bacteria</taxon>
        <taxon>Bacillati</taxon>
        <taxon>Actinomycetota</taxon>
        <taxon>Actinomycetes</taxon>
        <taxon>Propionibacteriales</taxon>
        <taxon>Nocardioidaceae</taxon>
        <taxon>Nocardioides</taxon>
    </lineage>
</organism>
<evidence type="ECO:0000256" key="2">
    <source>
        <dbReference type="ARBA" id="ARBA00023125"/>
    </source>
</evidence>
<dbReference type="Gene3D" id="1.10.10.10">
    <property type="entry name" value="Winged helix-like DNA-binding domain superfamily/Winged helix DNA-binding domain"/>
    <property type="match status" value="1"/>
</dbReference>
<sequence length="144" mass="15791">MVVQAPRPAGHAAPPTPRRAAVDPARLERLCLELATLVRLGDHHTDEREGVLLDVTIGGVRCLFIEQEPALRVTLSPRERQVALMVAHGRTNQAIATSLDISVWTVSTHLRRIFAKLAVSSRAEMVARLVAEHDYSPLVAPDEP</sequence>
<dbReference type="GO" id="GO:0003677">
    <property type="term" value="F:DNA binding"/>
    <property type="evidence" value="ECO:0007669"/>
    <property type="project" value="UniProtKB-KW"/>
</dbReference>
<keyword evidence="7" id="KW-1185">Reference proteome</keyword>
<evidence type="ECO:0000259" key="5">
    <source>
        <dbReference type="PROSITE" id="PS50043"/>
    </source>
</evidence>
<dbReference type="Proteomes" id="UP000523955">
    <property type="component" value="Unassembled WGS sequence"/>
</dbReference>
<dbReference type="PROSITE" id="PS00622">
    <property type="entry name" value="HTH_LUXR_1"/>
    <property type="match status" value="1"/>
</dbReference>
<feature type="domain" description="HTH luxR-type" evidence="5">
    <location>
        <begin position="68"/>
        <end position="133"/>
    </location>
</feature>
<dbReference type="InterPro" id="IPR000792">
    <property type="entry name" value="Tscrpt_reg_LuxR_C"/>
</dbReference>
<dbReference type="PANTHER" id="PTHR44688:SF16">
    <property type="entry name" value="DNA-BINDING TRANSCRIPTIONAL ACTIVATOR DEVR_DOSR"/>
    <property type="match status" value="1"/>
</dbReference>
<dbReference type="InterPro" id="IPR016032">
    <property type="entry name" value="Sig_transdc_resp-reg_C-effctor"/>
</dbReference>
<gene>
    <name evidence="6" type="ORF">H5V45_04030</name>
</gene>
<dbReference type="PRINTS" id="PR00038">
    <property type="entry name" value="HTHLUXR"/>
</dbReference>
<dbReference type="AlphaFoldDB" id="A0A7X0V9D1"/>
<evidence type="ECO:0000256" key="1">
    <source>
        <dbReference type="ARBA" id="ARBA00023015"/>
    </source>
</evidence>
<proteinExistence type="predicted"/>
<accession>A0A7X0V9D1</accession>
<dbReference type="SUPFAM" id="SSF46894">
    <property type="entry name" value="C-terminal effector domain of the bipartite response regulators"/>
    <property type="match status" value="1"/>
</dbReference>
<evidence type="ECO:0000256" key="3">
    <source>
        <dbReference type="ARBA" id="ARBA00023163"/>
    </source>
</evidence>
<dbReference type="PROSITE" id="PS50043">
    <property type="entry name" value="HTH_LUXR_2"/>
    <property type="match status" value="1"/>
</dbReference>
<evidence type="ECO:0000313" key="6">
    <source>
        <dbReference type="EMBL" id="MBB6626486.1"/>
    </source>
</evidence>
<dbReference type="PANTHER" id="PTHR44688">
    <property type="entry name" value="DNA-BINDING TRANSCRIPTIONAL ACTIVATOR DEVR_DOSR"/>
    <property type="match status" value="1"/>
</dbReference>
<dbReference type="EMBL" id="JACKXE010000001">
    <property type="protein sequence ID" value="MBB6626486.1"/>
    <property type="molecule type" value="Genomic_DNA"/>
</dbReference>
<keyword evidence="3" id="KW-0804">Transcription</keyword>
<dbReference type="Pfam" id="PF00196">
    <property type="entry name" value="GerE"/>
    <property type="match status" value="1"/>
</dbReference>
<reference evidence="6 7" key="1">
    <citation type="submission" date="2020-08" db="EMBL/GenBank/DDBJ databases">
        <authorList>
            <person name="Seo M.-J."/>
        </authorList>
    </citation>
    <scope>NUCLEOTIDE SEQUENCE [LARGE SCALE GENOMIC DNA]</scope>
    <source>
        <strain evidence="6 7">KIGAM211</strain>
    </source>
</reference>
<comment type="caution">
    <text evidence="6">The sequence shown here is derived from an EMBL/GenBank/DDBJ whole genome shotgun (WGS) entry which is preliminary data.</text>
</comment>
<dbReference type="CDD" id="cd06170">
    <property type="entry name" value="LuxR_C_like"/>
    <property type="match status" value="1"/>
</dbReference>
<dbReference type="GO" id="GO:0006355">
    <property type="term" value="P:regulation of DNA-templated transcription"/>
    <property type="evidence" value="ECO:0007669"/>
    <property type="project" value="InterPro"/>
</dbReference>
<name>A0A7X0V9D1_9ACTN</name>
<evidence type="ECO:0000313" key="7">
    <source>
        <dbReference type="Proteomes" id="UP000523955"/>
    </source>
</evidence>
<keyword evidence="2" id="KW-0238">DNA-binding</keyword>
<dbReference type="SMART" id="SM00421">
    <property type="entry name" value="HTH_LUXR"/>
    <property type="match status" value="1"/>
</dbReference>